<dbReference type="Pfam" id="PF15003">
    <property type="entry name" value="HAUS2"/>
    <property type="match status" value="1"/>
</dbReference>
<dbReference type="InterPro" id="IPR028346">
    <property type="entry name" value="HAUS2"/>
</dbReference>
<dbReference type="AlphaFoldDB" id="A0A1Y1XPP6"/>
<proteinExistence type="predicted"/>
<protein>
    <submittedName>
        <fullName evidence="2">Uncharacterized protein</fullName>
    </submittedName>
</protein>
<dbReference type="GO" id="GO:0007020">
    <property type="term" value="P:microtubule nucleation"/>
    <property type="evidence" value="ECO:0007669"/>
    <property type="project" value="TreeGrafter"/>
</dbReference>
<evidence type="ECO:0000256" key="1">
    <source>
        <dbReference type="SAM" id="MobiDB-lite"/>
    </source>
</evidence>
<dbReference type="STRING" id="1754192.A0A1Y1XPP6"/>
<dbReference type="Proteomes" id="UP000193944">
    <property type="component" value="Unassembled WGS sequence"/>
</dbReference>
<keyword evidence="3" id="KW-1185">Reference proteome</keyword>
<evidence type="ECO:0000313" key="3">
    <source>
        <dbReference type="Proteomes" id="UP000193944"/>
    </source>
</evidence>
<reference evidence="2 3" key="2">
    <citation type="submission" date="2016-08" db="EMBL/GenBank/DDBJ databases">
        <title>Pervasive Adenine N6-methylation of Active Genes in Fungi.</title>
        <authorList>
            <consortium name="DOE Joint Genome Institute"/>
            <person name="Mondo S.J."/>
            <person name="Dannebaum R.O."/>
            <person name="Kuo R.C."/>
            <person name="Labutti K."/>
            <person name="Haridas S."/>
            <person name="Kuo A."/>
            <person name="Salamov A."/>
            <person name="Ahrendt S.R."/>
            <person name="Lipzen A."/>
            <person name="Sullivan W."/>
            <person name="Andreopoulos W.B."/>
            <person name="Clum A."/>
            <person name="Lindquist E."/>
            <person name="Daum C."/>
            <person name="Ramamoorthy G.K."/>
            <person name="Gryganskyi A."/>
            <person name="Culley D."/>
            <person name="Magnuson J.K."/>
            <person name="James T.Y."/>
            <person name="O'Malley M.A."/>
            <person name="Stajich J.E."/>
            <person name="Spatafora J.W."/>
            <person name="Visel A."/>
            <person name="Grigoriev I.V."/>
        </authorList>
    </citation>
    <scope>NUCLEOTIDE SEQUENCE [LARGE SCALE GENOMIC DNA]</scope>
    <source>
        <strain evidence="2 3">S4</strain>
    </source>
</reference>
<gene>
    <name evidence="2" type="ORF">BCR32DRAFT_289414</name>
</gene>
<organism evidence="2 3">
    <name type="scientific">Anaeromyces robustus</name>
    <dbReference type="NCBI Taxonomy" id="1754192"/>
    <lineage>
        <taxon>Eukaryota</taxon>
        <taxon>Fungi</taxon>
        <taxon>Fungi incertae sedis</taxon>
        <taxon>Chytridiomycota</taxon>
        <taxon>Chytridiomycota incertae sedis</taxon>
        <taxon>Neocallimastigomycetes</taxon>
        <taxon>Neocallimastigales</taxon>
        <taxon>Neocallimastigaceae</taxon>
        <taxon>Anaeromyces</taxon>
    </lineage>
</organism>
<reference evidence="2 3" key="1">
    <citation type="submission" date="2016-08" db="EMBL/GenBank/DDBJ databases">
        <title>A Parts List for Fungal Cellulosomes Revealed by Comparative Genomics.</title>
        <authorList>
            <consortium name="DOE Joint Genome Institute"/>
            <person name="Haitjema C.H."/>
            <person name="Gilmore S.P."/>
            <person name="Henske J.K."/>
            <person name="Solomon K.V."/>
            <person name="De Groot R."/>
            <person name="Kuo A."/>
            <person name="Mondo S.J."/>
            <person name="Salamov A.A."/>
            <person name="Labutti K."/>
            <person name="Zhao Z."/>
            <person name="Chiniquy J."/>
            <person name="Barry K."/>
            <person name="Brewer H.M."/>
            <person name="Purvine S.O."/>
            <person name="Wright A.T."/>
            <person name="Boxma B."/>
            <person name="Van Alen T."/>
            <person name="Hackstein J.H."/>
            <person name="Baker S.E."/>
            <person name="Grigoriev I.V."/>
            <person name="O'Malley M.A."/>
        </authorList>
    </citation>
    <scope>NUCLEOTIDE SEQUENCE [LARGE SCALE GENOMIC DNA]</scope>
    <source>
        <strain evidence="2 3">S4</strain>
    </source>
</reference>
<feature type="region of interest" description="Disordered" evidence="1">
    <location>
        <begin position="1"/>
        <end position="27"/>
    </location>
</feature>
<dbReference type="PANTHER" id="PTHR16039">
    <property type="entry name" value="HAUS AUGMIN-LIKE COMPLEX SUBUNIT 2"/>
    <property type="match status" value="1"/>
</dbReference>
<comment type="caution">
    <text evidence="2">The sequence shown here is derived from an EMBL/GenBank/DDBJ whole genome shotgun (WGS) entry which is preliminary data.</text>
</comment>
<name>A0A1Y1XPP6_9FUNG</name>
<dbReference type="GO" id="GO:0031023">
    <property type="term" value="P:microtubule organizing center organization"/>
    <property type="evidence" value="ECO:0007669"/>
    <property type="project" value="InterPro"/>
</dbReference>
<sequence length="234" mass="27352">MDDVIEIEMKDENQNESEENIKDNDNKDVMMSSDDLKNLSLNDNNPYYKILDMISDSGYDIKSYKVHEESSTEKLIDLLTALIREHEEIYKMKMNILKIKEQIATVDVINTKELEIKMNTLEFFSNHISVVLNNLDTLVSKLKKPFMGDYILIEPQNQKNLSDVFYSSVKDISMLKENINNALWLSQINNFQNDLEIMLNKFPTVIATYNNYYHSLIKLDETLKQFLALEISDN</sequence>
<dbReference type="OrthoDB" id="2436605at2759"/>
<dbReference type="PANTHER" id="PTHR16039:SF1">
    <property type="entry name" value="HAUS AUGMIN-LIKE COMPLEX SUBUNIT 2"/>
    <property type="match status" value="1"/>
</dbReference>
<dbReference type="GO" id="GO:0051225">
    <property type="term" value="P:spindle assembly"/>
    <property type="evidence" value="ECO:0007669"/>
    <property type="project" value="InterPro"/>
</dbReference>
<dbReference type="EMBL" id="MCFG01000010">
    <property type="protein sequence ID" value="ORX87294.1"/>
    <property type="molecule type" value="Genomic_DNA"/>
</dbReference>
<accession>A0A1Y1XPP6</accession>
<evidence type="ECO:0000313" key="2">
    <source>
        <dbReference type="EMBL" id="ORX87294.1"/>
    </source>
</evidence>
<dbReference type="GO" id="GO:0070652">
    <property type="term" value="C:HAUS complex"/>
    <property type="evidence" value="ECO:0007669"/>
    <property type="project" value="TreeGrafter"/>
</dbReference>
<dbReference type="GO" id="GO:1990498">
    <property type="term" value="C:mitotic spindle microtubule"/>
    <property type="evidence" value="ECO:0007669"/>
    <property type="project" value="TreeGrafter"/>
</dbReference>
<feature type="compositionally biased region" description="Basic and acidic residues" evidence="1">
    <location>
        <begin position="7"/>
        <end position="27"/>
    </location>
</feature>